<protein>
    <submittedName>
        <fullName evidence="2">Uncharacterized protein</fullName>
    </submittedName>
</protein>
<reference evidence="2" key="1">
    <citation type="submission" date="2019-12" db="UniProtKB">
        <authorList>
            <consortium name="WormBaseParasite"/>
        </authorList>
    </citation>
    <scope>IDENTIFICATION</scope>
</reference>
<evidence type="ECO:0000313" key="2">
    <source>
        <dbReference type="WBParaSite" id="TMUE_3000011519.1"/>
    </source>
</evidence>
<name>A0A5S6QWP6_TRIMR</name>
<dbReference type="Proteomes" id="UP000046395">
    <property type="component" value="Unassembled WGS sequence"/>
</dbReference>
<dbReference type="PANTHER" id="PTHR21301">
    <property type="entry name" value="REVERSE TRANSCRIPTASE"/>
    <property type="match status" value="1"/>
</dbReference>
<dbReference type="PANTHER" id="PTHR21301:SF10">
    <property type="entry name" value="REVERSE TRANSCRIPTASE DOMAIN-CONTAINING PROTEIN"/>
    <property type="match status" value="1"/>
</dbReference>
<sequence length="141" mass="16477">MNPFRITELIKLCMEDGNHFKWNARKPCFPGFCGDIYGKFEKNAFKMELPNQNSKIFKRYVNNIFAILKKDTEGNLFKHLNGLFPGTISFTMEKEVQGQLPFLDVLVMREGKHLTTKIYRKLTHSDKIRGLQFQPLTQEST</sequence>
<organism evidence="1 2">
    <name type="scientific">Trichuris muris</name>
    <name type="common">Mouse whipworm</name>
    <dbReference type="NCBI Taxonomy" id="70415"/>
    <lineage>
        <taxon>Eukaryota</taxon>
        <taxon>Metazoa</taxon>
        <taxon>Ecdysozoa</taxon>
        <taxon>Nematoda</taxon>
        <taxon>Enoplea</taxon>
        <taxon>Dorylaimia</taxon>
        <taxon>Trichinellida</taxon>
        <taxon>Trichuridae</taxon>
        <taxon>Trichuris</taxon>
    </lineage>
</organism>
<keyword evidence="1" id="KW-1185">Reference proteome</keyword>
<dbReference type="WBParaSite" id="TMUE_3000011519.1">
    <property type="protein sequence ID" value="TMUE_3000011519.1"/>
    <property type="gene ID" value="WBGene00291165"/>
</dbReference>
<dbReference type="AlphaFoldDB" id="A0A5S6QWP6"/>
<evidence type="ECO:0000313" key="1">
    <source>
        <dbReference type="Proteomes" id="UP000046395"/>
    </source>
</evidence>
<accession>A0A5S6QWP6</accession>
<proteinExistence type="predicted"/>